<protein>
    <submittedName>
        <fullName evidence="1">736_t:CDS:1</fullName>
    </submittedName>
</protein>
<organism evidence="1 2">
    <name type="scientific">Scutellospora calospora</name>
    <dbReference type="NCBI Taxonomy" id="85575"/>
    <lineage>
        <taxon>Eukaryota</taxon>
        <taxon>Fungi</taxon>
        <taxon>Fungi incertae sedis</taxon>
        <taxon>Mucoromycota</taxon>
        <taxon>Glomeromycotina</taxon>
        <taxon>Glomeromycetes</taxon>
        <taxon>Diversisporales</taxon>
        <taxon>Gigasporaceae</taxon>
        <taxon>Scutellospora</taxon>
    </lineage>
</organism>
<evidence type="ECO:0000313" key="1">
    <source>
        <dbReference type="EMBL" id="CAG8491981.1"/>
    </source>
</evidence>
<proteinExistence type="predicted"/>
<dbReference type="Proteomes" id="UP000789860">
    <property type="component" value="Unassembled WGS sequence"/>
</dbReference>
<reference evidence="1" key="1">
    <citation type="submission" date="2021-06" db="EMBL/GenBank/DDBJ databases">
        <authorList>
            <person name="Kallberg Y."/>
            <person name="Tangrot J."/>
            <person name="Rosling A."/>
        </authorList>
    </citation>
    <scope>NUCLEOTIDE SEQUENCE</scope>
    <source>
        <strain evidence="1">AU212A</strain>
    </source>
</reference>
<dbReference type="EMBL" id="CAJVPM010002754">
    <property type="protein sequence ID" value="CAG8491981.1"/>
    <property type="molecule type" value="Genomic_DNA"/>
</dbReference>
<name>A0ACA9KSZ1_9GLOM</name>
<keyword evidence="2" id="KW-1185">Reference proteome</keyword>
<accession>A0ACA9KSZ1</accession>
<comment type="caution">
    <text evidence="1">The sequence shown here is derived from an EMBL/GenBank/DDBJ whole genome shotgun (WGS) entry which is preliminary data.</text>
</comment>
<evidence type="ECO:0000313" key="2">
    <source>
        <dbReference type="Proteomes" id="UP000789860"/>
    </source>
</evidence>
<gene>
    <name evidence="1" type="ORF">SCALOS_LOCUS2862</name>
</gene>
<sequence length="287" mass="34253">MTASQKTFYLWFEENYKNIPYYIYVLFTFKILLKIENIGYEHLSLNDLENSLYKIGKLRHKLLESNRHPDLSKYYKHRELITSKKNCFKNLQANSLLSFTLAQLVDEVDRAAKYRAYKKKENDSDSDGGYYHLFEVENFSFSPENLFRWLKRFKTSRKSPFRAIIEEQISILYGVGDTIEHIVMLQTLLRNGVDPFLEFENGKNKPTQDDADIWLIMVYTTSKLLEKLEKDMVEIEEPQIDFIYTQLINDLEPFLKTIQDITIDIRWKESELIEDYPQYTNNKLNII</sequence>